<dbReference type="EMBL" id="AQQW01000026">
    <property type="protein sequence ID" value="ETW10723.1"/>
    <property type="molecule type" value="Genomic_DNA"/>
</dbReference>
<dbReference type="Pfam" id="PF14384">
    <property type="entry name" value="BrnA_antitoxin"/>
    <property type="match status" value="1"/>
</dbReference>
<dbReference type="eggNOG" id="COG3514">
    <property type="taxonomic scope" value="Bacteria"/>
</dbReference>
<comment type="caution">
    <text evidence="1">The sequence shown here is derived from an EMBL/GenBank/DDBJ whole genome shotgun (WGS) entry which is preliminary data.</text>
</comment>
<sequence length="137" mass="15966">MRRIDPSKMTKTERIHYSFGIDAMEILEHELLDKFMAARKVPRDWHEISRDRDHRDGRSVKVTIRLDADVVRFFKGIGPGYQPRINKVLRAFMHMKLAHILDGPDCTDVVMRPDAVLEKARDRPGWGKTAEWLAEEG</sequence>
<dbReference type="AlphaFoldDB" id="W4HE82"/>
<dbReference type="InterPro" id="IPR025528">
    <property type="entry name" value="BrnA_antitoxin"/>
</dbReference>
<dbReference type="Proteomes" id="UP000019063">
    <property type="component" value="Unassembled WGS sequence"/>
</dbReference>
<evidence type="ECO:0000313" key="2">
    <source>
        <dbReference type="Proteomes" id="UP000019063"/>
    </source>
</evidence>
<name>W4HE82_9RHOB</name>
<dbReference type="RefSeq" id="WP_043847370.1">
    <property type="nucleotide sequence ID" value="NZ_AQQW01000026.1"/>
</dbReference>
<proteinExistence type="predicted"/>
<reference evidence="1 2" key="1">
    <citation type="journal article" date="2014" name="Antonie Van Leeuwenhoek">
        <title>Roseivivax atlanticus sp. nov., isolated from surface seawater of the Atlantic Ocean.</title>
        <authorList>
            <person name="Li G."/>
            <person name="Lai Q."/>
            <person name="Liu X."/>
            <person name="Sun F."/>
            <person name="Shao Z."/>
        </authorList>
    </citation>
    <scope>NUCLEOTIDE SEQUENCE [LARGE SCALE GENOMIC DNA]</scope>
    <source>
        <strain evidence="1 2">22II-s10s</strain>
    </source>
</reference>
<keyword evidence="2" id="KW-1185">Reference proteome</keyword>
<accession>W4HE82</accession>
<protein>
    <recommendedName>
        <fullName evidence="3">BrnA antitoxin of type II toxin-antitoxin system</fullName>
    </recommendedName>
</protein>
<evidence type="ECO:0008006" key="3">
    <source>
        <dbReference type="Google" id="ProtNLM"/>
    </source>
</evidence>
<evidence type="ECO:0000313" key="1">
    <source>
        <dbReference type="EMBL" id="ETW10723.1"/>
    </source>
</evidence>
<organism evidence="1 2">
    <name type="scientific">Roseivivax marinus</name>
    <dbReference type="NCBI Taxonomy" id="1379903"/>
    <lineage>
        <taxon>Bacteria</taxon>
        <taxon>Pseudomonadati</taxon>
        <taxon>Pseudomonadota</taxon>
        <taxon>Alphaproteobacteria</taxon>
        <taxon>Rhodobacterales</taxon>
        <taxon>Roseobacteraceae</taxon>
        <taxon>Roseivivax</taxon>
    </lineage>
</organism>
<gene>
    <name evidence="1" type="ORF">ATO8_20624</name>
</gene>